<dbReference type="Pfam" id="PF25942">
    <property type="entry name" value="Ig_halo"/>
    <property type="match status" value="2"/>
</dbReference>
<feature type="domain" description="Ig-like" evidence="2">
    <location>
        <begin position="70"/>
        <end position="132"/>
    </location>
</feature>
<comment type="caution">
    <text evidence="3">The sequence shown here is derived from an EMBL/GenBank/DDBJ whole genome shotgun (WGS) entry which is preliminary data.</text>
</comment>
<evidence type="ECO:0000256" key="1">
    <source>
        <dbReference type="SAM" id="MobiDB-lite"/>
    </source>
</evidence>
<proteinExistence type="predicted"/>
<keyword evidence="4" id="KW-1185">Reference proteome</keyword>
<gene>
    <name evidence="3" type="ORF">ACFQJC_03750</name>
</gene>
<reference evidence="3 4" key="1">
    <citation type="journal article" date="2019" name="Int. J. Syst. Evol. Microbiol.">
        <title>The Global Catalogue of Microorganisms (GCM) 10K type strain sequencing project: providing services to taxonomists for standard genome sequencing and annotation.</title>
        <authorList>
            <consortium name="The Broad Institute Genomics Platform"/>
            <consortium name="The Broad Institute Genome Sequencing Center for Infectious Disease"/>
            <person name="Wu L."/>
            <person name="Ma J."/>
        </authorList>
    </citation>
    <scope>NUCLEOTIDE SEQUENCE [LARGE SCALE GENOMIC DNA]</scope>
    <source>
        <strain evidence="3 4">DSM 29988</strain>
    </source>
</reference>
<dbReference type="PROSITE" id="PS51257">
    <property type="entry name" value="PROKAR_LIPOPROTEIN"/>
    <property type="match status" value="1"/>
</dbReference>
<feature type="region of interest" description="Disordered" evidence="1">
    <location>
        <begin position="278"/>
        <end position="299"/>
    </location>
</feature>
<evidence type="ECO:0000313" key="3">
    <source>
        <dbReference type="EMBL" id="MFC7202614.1"/>
    </source>
</evidence>
<dbReference type="AlphaFoldDB" id="A0ABD5ZBE7"/>
<name>A0ABD5ZBE7_9EURY</name>
<dbReference type="Proteomes" id="UP001596481">
    <property type="component" value="Unassembled WGS sequence"/>
</dbReference>
<evidence type="ECO:0000313" key="4">
    <source>
        <dbReference type="Proteomes" id="UP001596481"/>
    </source>
</evidence>
<sequence>MNRRALLTLLAAGATGLAGCGTPSGETDTPTPELGTREETATPQEERIRQQFTLWNPTPDPVFVTSVGIRDERDVFFENADLLPGERRDRWVSVPDADLEVLIETDTGLRTSSTWTVDPLLDGFEVVVERDAVAFWHRVSCSPTDGCALDTGGEADDLPLVGDGQSRWYAPAGVVIENSGPATEIRLAIDWYDNQILDRSYRLPAGTRLGVPVTYRTGIYRVVVETDEQTIDTRWPVPDEPTKYVDVGTGSVGCGPANSTLTVANRDDVPHRITIEIERETEDGGETEDDEETVEESLDLEPGEVQSLVPVTTSGRYEVFARLENGSELSGTWWSCPPRGPAALVIDATGNVTLSVAGPQPG</sequence>
<feature type="region of interest" description="Disordered" evidence="1">
    <location>
        <begin position="16"/>
        <end position="44"/>
    </location>
</feature>
<feature type="compositionally biased region" description="Acidic residues" evidence="1">
    <location>
        <begin position="279"/>
        <end position="299"/>
    </location>
</feature>
<organism evidence="3 4">
    <name type="scientific">Haloferax namakaokahaiae</name>
    <dbReference type="NCBI Taxonomy" id="1748331"/>
    <lineage>
        <taxon>Archaea</taxon>
        <taxon>Methanobacteriati</taxon>
        <taxon>Methanobacteriota</taxon>
        <taxon>Stenosarchaea group</taxon>
        <taxon>Halobacteria</taxon>
        <taxon>Halobacteriales</taxon>
        <taxon>Haloferacaceae</taxon>
        <taxon>Haloferax</taxon>
    </lineage>
</organism>
<accession>A0ABD5ZBE7</accession>
<protein>
    <recommendedName>
        <fullName evidence="2">Ig-like domain-containing protein</fullName>
    </recommendedName>
</protein>
<dbReference type="InterPro" id="IPR058929">
    <property type="entry name" value="Ig_halo"/>
</dbReference>
<evidence type="ECO:0000259" key="2">
    <source>
        <dbReference type="Pfam" id="PF25942"/>
    </source>
</evidence>
<dbReference type="RefSeq" id="WP_390221911.1">
    <property type="nucleotide sequence ID" value="NZ_JBHTAA010000001.1"/>
</dbReference>
<feature type="domain" description="Ig-like" evidence="2">
    <location>
        <begin position="288"/>
        <end position="355"/>
    </location>
</feature>
<dbReference type="EMBL" id="JBHTAA010000001">
    <property type="protein sequence ID" value="MFC7202614.1"/>
    <property type="molecule type" value="Genomic_DNA"/>
</dbReference>
<feature type="compositionally biased region" description="Basic and acidic residues" evidence="1">
    <location>
        <begin position="35"/>
        <end position="44"/>
    </location>
</feature>